<proteinExistence type="predicted"/>
<reference evidence="1 2" key="1">
    <citation type="journal article" date="2010" name="Stand. Genomic Sci.">
        <title>Complete genome sequence of Arcobacter nitrofigilis type strain (CI).</title>
        <authorList>
            <person name="Pati A."/>
            <person name="Gronow S."/>
            <person name="Lapidus A."/>
            <person name="Copeland A."/>
            <person name="Glavina Del Rio T."/>
            <person name="Nolan M."/>
            <person name="Lucas S."/>
            <person name="Tice H."/>
            <person name="Cheng J.F."/>
            <person name="Han C."/>
            <person name="Chertkov O."/>
            <person name="Bruce D."/>
            <person name="Tapia R."/>
            <person name="Goodwin L."/>
            <person name="Pitluck S."/>
            <person name="Liolios K."/>
            <person name="Ivanova N."/>
            <person name="Mavromatis K."/>
            <person name="Chen A."/>
            <person name="Palaniappan K."/>
            <person name="Land M."/>
            <person name="Hauser L."/>
            <person name="Chang Y.J."/>
            <person name="Jeffries C.D."/>
            <person name="Detter J.C."/>
            <person name="Rohde M."/>
            <person name="Goker M."/>
            <person name="Bristow J."/>
            <person name="Eisen J.A."/>
            <person name="Markowitz V."/>
            <person name="Hugenholtz P."/>
            <person name="Klenk H.P."/>
            <person name="Kyrpides N.C."/>
        </authorList>
    </citation>
    <scope>NUCLEOTIDE SEQUENCE [LARGE SCALE GENOMIC DNA]</scope>
    <source>
        <strain evidence="2">ATCC 33309 / DSM 7299 / CCUG 15893 / LMG 7604 / NCTC 12251 / CI</strain>
    </source>
</reference>
<evidence type="ECO:0000313" key="1">
    <source>
        <dbReference type="EMBL" id="ADG92996.1"/>
    </source>
</evidence>
<dbReference type="EMBL" id="CP001999">
    <property type="protein sequence ID" value="ADG92996.1"/>
    <property type="molecule type" value="Genomic_DNA"/>
</dbReference>
<dbReference type="STRING" id="572480.Arnit_1338"/>
<evidence type="ECO:0008006" key="3">
    <source>
        <dbReference type="Google" id="ProtNLM"/>
    </source>
</evidence>
<protein>
    <recommendedName>
        <fullName evidence="3">CPXCG motif-containing cysteine-rich protein</fullName>
    </recommendedName>
</protein>
<dbReference type="KEGG" id="ant:Arnit_1338"/>
<dbReference type="RefSeq" id="WP_013135141.1">
    <property type="nucleotide sequence ID" value="NC_014166.1"/>
</dbReference>
<dbReference type="InterPro" id="IPR025990">
    <property type="entry name" value="zinc_ribbon_bacterial"/>
</dbReference>
<dbReference type="Pfam" id="PF14255">
    <property type="entry name" value="Zn_ribbon_21"/>
    <property type="match status" value="1"/>
</dbReference>
<dbReference type="OrthoDB" id="9814566at2"/>
<keyword evidence="2" id="KW-1185">Reference proteome</keyword>
<name>D5V561_ARCNC</name>
<sequence length="64" mass="7290">MEELNLTCPYCRQAITILLDTGVFGYTEIVDDCEVCCRPIEVSYNVEDGIVTTFNYNLIEGNEF</sequence>
<evidence type="ECO:0000313" key="2">
    <source>
        <dbReference type="Proteomes" id="UP000000939"/>
    </source>
</evidence>
<organism evidence="1 2">
    <name type="scientific">Arcobacter nitrofigilis (strain ATCC 33309 / DSM 7299 / CCUG 15893 / LMG 7604 / NCTC 12251 / CI)</name>
    <name type="common">Campylobacter nitrofigilis</name>
    <dbReference type="NCBI Taxonomy" id="572480"/>
    <lineage>
        <taxon>Bacteria</taxon>
        <taxon>Pseudomonadati</taxon>
        <taxon>Campylobacterota</taxon>
        <taxon>Epsilonproteobacteria</taxon>
        <taxon>Campylobacterales</taxon>
        <taxon>Arcobacteraceae</taxon>
        <taxon>Arcobacter</taxon>
    </lineage>
</organism>
<dbReference type="AlphaFoldDB" id="D5V561"/>
<gene>
    <name evidence="1" type="ordered locus">Arnit_1338</name>
</gene>
<dbReference type="Proteomes" id="UP000000939">
    <property type="component" value="Chromosome"/>
</dbReference>
<dbReference type="HOGENOM" id="CLU_189936_4_0_7"/>
<accession>D5V561</accession>